<protein>
    <submittedName>
        <fullName evidence="1">CxC2 domain-containing protein</fullName>
    </submittedName>
</protein>
<dbReference type="AlphaFoldDB" id="A0A8H6TT48"/>
<accession>A0A8H6TT48</accession>
<reference evidence="1" key="1">
    <citation type="submission" date="2020-05" db="EMBL/GenBank/DDBJ databases">
        <title>Mycena genomes resolve the evolution of fungal bioluminescence.</title>
        <authorList>
            <person name="Tsai I.J."/>
        </authorList>
    </citation>
    <scope>NUCLEOTIDE SEQUENCE</scope>
    <source>
        <strain evidence="1">110903Hualien_Pintung</strain>
    </source>
</reference>
<evidence type="ECO:0000313" key="1">
    <source>
        <dbReference type="EMBL" id="KAF7322357.1"/>
    </source>
</evidence>
<sequence length="155" mass="17322">MRVDVGVGHHIPGRETIHAEAVYLSARSSSSRLQKRQRFTSIAVEKRKQVATTPTQLADQFASWIPLPDSNFDANAVVNDSQAELEEPSIEVQVPGEKRKYQSTVDPMAIWRPQMAEFLDEVIRHDGLGDHGSRCTSCHAEMIPNDVSSIRLFPV</sequence>
<organism evidence="1 2">
    <name type="scientific">Mycena chlorophos</name>
    <name type="common">Agaric fungus</name>
    <name type="synonym">Agaricus chlorophos</name>
    <dbReference type="NCBI Taxonomy" id="658473"/>
    <lineage>
        <taxon>Eukaryota</taxon>
        <taxon>Fungi</taxon>
        <taxon>Dikarya</taxon>
        <taxon>Basidiomycota</taxon>
        <taxon>Agaricomycotina</taxon>
        <taxon>Agaricomycetes</taxon>
        <taxon>Agaricomycetidae</taxon>
        <taxon>Agaricales</taxon>
        <taxon>Marasmiineae</taxon>
        <taxon>Mycenaceae</taxon>
        <taxon>Mycena</taxon>
    </lineage>
</organism>
<dbReference type="Proteomes" id="UP000613580">
    <property type="component" value="Unassembled WGS sequence"/>
</dbReference>
<evidence type="ECO:0000313" key="2">
    <source>
        <dbReference type="Proteomes" id="UP000613580"/>
    </source>
</evidence>
<dbReference type="OrthoDB" id="3037479at2759"/>
<name>A0A8H6TT48_MYCCL</name>
<keyword evidence="2" id="KW-1185">Reference proteome</keyword>
<gene>
    <name evidence="1" type="ORF">HMN09_00013400</name>
</gene>
<proteinExistence type="predicted"/>
<comment type="caution">
    <text evidence="1">The sequence shown here is derived from an EMBL/GenBank/DDBJ whole genome shotgun (WGS) entry which is preliminary data.</text>
</comment>
<dbReference type="EMBL" id="JACAZE010000001">
    <property type="protein sequence ID" value="KAF7322357.1"/>
    <property type="molecule type" value="Genomic_DNA"/>
</dbReference>